<sequence>MEDGLADGLGVQDALALAVCFGSVVFGGLCWLKRSRVRARGEGKGSTTRQSRDVAMKKDPKHADIGLEDLENALKEAEQSEIEGSQVDVEPTGISSGASVDDMADLDLAVQELEDVEKILDEQER</sequence>
<reference evidence="3" key="1">
    <citation type="submission" date="2021-01" db="EMBL/GenBank/DDBJ databases">
        <authorList>
            <person name="Corre E."/>
            <person name="Pelletier E."/>
            <person name="Niang G."/>
            <person name="Scheremetjew M."/>
            <person name="Finn R."/>
            <person name="Kale V."/>
            <person name="Holt S."/>
            <person name="Cochrane G."/>
            <person name="Meng A."/>
            <person name="Brown T."/>
            <person name="Cohen L."/>
        </authorList>
    </citation>
    <scope>NUCLEOTIDE SEQUENCE</scope>
    <source>
        <strain evidence="3">CCMP622</strain>
    </source>
</reference>
<feature type="region of interest" description="Disordered" evidence="1">
    <location>
        <begin position="77"/>
        <end position="99"/>
    </location>
</feature>
<feature type="transmembrane region" description="Helical" evidence="2">
    <location>
        <begin position="14"/>
        <end position="32"/>
    </location>
</feature>
<feature type="compositionally biased region" description="Basic and acidic residues" evidence="1">
    <location>
        <begin position="50"/>
        <end position="62"/>
    </location>
</feature>
<accession>A0A7S2U3D3</accession>
<feature type="region of interest" description="Disordered" evidence="1">
    <location>
        <begin position="37"/>
        <end position="62"/>
    </location>
</feature>
<gene>
    <name evidence="3" type="ORF">LSP00402_LOCUS20699</name>
</gene>
<evidence type="ECO:0000256" key="1">
    <source>
        <dbReference type="SAM" id="MobiDB-lite"/>
    </source>
</evidence>
<organism evidence="3">
    <name type="scientific">Lotharella oceanica</name>
    <dbReference type="NCBI Taxonomy" id="641309"/>
    <lineage>
        <taxon>Eukaryota</taxon>
        <taxon>Sar</taxon>
        <taxon>Rhizaria</taxon>
        <taxon>Cercozoa</taxon>
        <taxon>Chlorarachniophyceae</taxon>
        <taxon>Lotharella</taxon>
    </lineage>
</organism>
<protein>
    <submittedName>
        <fullName evidence="3">Uncharacterized protein</fullName>
    </submittedName>
</protein>
<name>A0A7S2U3D3_9EUKA</name>
<dbReference type="AlphaFoldDB" id="A0A7S2U3D3"/>
<keyword evidence="2" id="KW-1133">Transmembrane helix</keyword>
<evidence type="ECO:0000313" key="3">
    <source>
        <dbReference type="EMBL" id="CAD9776685.1"/>
    </source>
</evidence>
<keyword evidence="2" id="KW-0472">Membrane</keyword>
<proteinExistence type="predicted"/>
<keyword evidence="2" id="KW-0812">Transmembrane</keyword>
<evidence type="ECO:0000256" key="2">
    <source>
        <dbReference type="SAM" id="Phobius"/>
    </source>
</evidence>
<dbReference type="EMBL" id="HBHP01033627">
    <property type="protein sequence ID" value="CAD9776685.1"/>
    <property type="molecule type" value="Transcribed_RNA"/>
</dbReference>